<feature type="region of interest" description="Disordered" evidence="1">
    <location>
        <begin position="154"/>
        <end position="178"/>
    </location>
</feature>
<feature type="compositionally biased region" description="Pro residues" evidence="1">
    <location>
        <begin position="563"/>
        <end position="582"/>
    </location>
</feature>
<proteinExistence type="predicted"/>
<feature type="region of interest" description="Disordered" evidence="1">
    <location>
        <begin position="556"/>
        <end position="585"/>
    </location>
</feature>
<feature type="region of interest" description="Disordered" evidence="1">
    <location>
        <begin position="94"/>
        <end position="135"/>
    </location>
</feature>
<protein>
    <submittedName>
        <fullName evidence="3">Uncharacterized protein</fullName>
    </submittedName>
</protein>
<accession>A0ABY7CCV2</accession>
<dbReference type="Proteomes" id="UP001164743">
    <property type="component" value="Chromosome 2A"/>
</dbReference>
<keyword evidence="2" id="KW-1133">Transmembrane helix</keyword>
<sequence>MPFFMTTLVFVSTKTRKNQKIMTNNLKPPQQPTPATTPSTAAETGPDDENGQDRTITLMSNSQRNNPSQAGSEPTSHGSPRSILSWHYSDIVSIPSSSRPSSELDDQHDFSDLDLSRNPSPIQAGEESDGPHQTSHHLTAELLSAVTDHLVMPRLPMVPTPSNHSSRPASCRGRSWTSESAASLRHRLDHHHPYRPTRPSDLLSKQSELTLHPPNPPLKPLRILIVGDTQNAHGLGSLNTHLAAPTSLACVDRTAAILPEFKFSDPQTYNQLIQHIEAPLYRLKSLLNPKACIRYQSSLAARARNDLLCLVERWIEREGYLLLLVEVDLFPVPPARLEFLRTLSRMIPTIPFIPSTVSLPQAIDGHAILTRQLAANRLRHFSIPKPCSQSFALPEREECAKRSSRACLDWLAVEYASSINTTASSSDSGSEHDPVVEVDRRLEGEGNTTDDFEPDKISERVSRRVAKKKGRVGAADSRLRRKNSMAVADGYGRRECQAGLSTGVLGLPSLAALVQLGLYHLRRDCRRLFKSLLARLLHSSANPILINPNPFIHDHASRLKTPTPDPTVQPALVPSPPSPPSSSPSSASPTTWLIIGFLTATTAATFTVWWRQGLLY</sequence>
<feature type="region of interest" description="Disordered" evidence="1">
    <location>
        <begin position="421"/>
        <end position="455"/>
    </location>
</feature>
<dbReference type="RefSeq" id="XP_053018145.1">
    <property type="nucleotide sequence ID" value="XM_053166976.1"/>
</dbReference>
<dbReference type="EMBL" id="CP110422">
    <property type="protein sequence ID" value="WAQ82590.1"/>
    <property type="molecule type" value="Genomic_DNA"/>
</dbReference>
<organism evidence="3 4">
    <name type="scientific">Puccinia triticina</name>
    <dbReference type="NCBI Taxonomy" id="208348"/>
    <lineage>
        <taxon>Eukaryota</taxon>
        <taxon>Fungi</taxon>
        <taxon>Dikarya</taxon>
        <taxon>Basidiomycota</taxon>
        <taxon>Pucciniomycotina</taxon>
        <taxon>Pucciniomycetes</taxon>
        <taxon>Pucciniales</taxon>
        <taxon>Pucciniaceae</taxon>
        <taxon>Puccinia</taxon>
    </lineage>
</organism>
<evidence type="ECO:0000313" key="4">
    <source>
        <dbReference type="Proteomes" id="UP001164743"/>
    </source>
</evidence>
<evidence type="ECO:0000256" key="2">
    <source>
        <dbReference type="SAM" id="Phobius"/>
    </source>
</evidence>
<name>A0ABY7CCV2_9BASI</name>
<feature type="transmembrane region" description="Helical" evidence="2">
    <location>
        <begin position="591"/>
        <end position="610"/>
    </location>
</feature>
<reference evidence="3" key="1">
    <citation type="submission" date="2022-10" db="EMBL/GenBank/DDBJ databases">
        <title>Puccinia triticina Genome sequencing and assembly.</title>
        <authorList>
            <person name="Li C."/>
        </authorList>
    </citation>
    <scope>NUCLEOTIDE SEQUENCE</scope>
    <source>
        <strain evidence="3">Pt15</strain>
    </source>
</reference>
<evidence type="ECO:0000313" key="3">
    <source>
        <dbReference type="EMBL" id="WAQ82590.1"/>
    </source>
</evidence>
<feature type="compositionally biased region" description="Basic and acidic residues" evidence="1">
    <location>
        <begin position="105"/>
        <end position="115"/>
    </location>
</feature>
<gene>
    <name evidence="3" type="ORF">PtA15_2A907</name>
</gene>
<feature type="compositionally biased region" description="Low complexity" evidence="1">
    <location>
        <begin position="33"/>
        <end position="44"/>
    </location>
</feature>
<feature type="compositionally biased region" description="Polar residues" evidence="1">
    <location>
        <begin position="53"/>
        <end position="79"/>
    </location>
</feature>
<keyword evidence="4" id="KW-1185">Reference proteome</keyword>
<evidence type="ECO:0000256" key="1">
    <source>
        <dbReference type="SAM" id="MobiDB-lite"/>
    </source>
</evidence>
<dbReference type="GeneID" id="77807871"/>
<keyword evidence="2" id="KW-0472">Membrane</keyword>
<feature type="compositionally biased region" description="Basic and acidic residues" evidence="1">
    <location>
        <begin position="429"/>
        <end position="444"/>
    </location>
</feature>
<keyword evidence="2" id="KW-0812">Transmembrane</keyword>
<feature type="region of interest" description="Disordered" evidence="1">
    <location>
        <begin position="19"/>
        <end position="82"/>
    </location>
</feature>